<gene>
    <name evidence="1" type="ORF">CBYS24578_00015126</name>
</gene>
<proteinExistence type="predicted"/>
<keyword evidence="2" id="KW-1185">Reference proteome</keyword>
<organism evidence="1 2">
    <name type="scientific">Clonostachys byssicola</name>
    <dbReference type="NCBI Taxonomy" id="160290"/>
    <lineage>
        <taxon>Eukaryota</taxon>
        <taxon>Fungi</taxon>
        <taxon>Dikarya</taxon>
        <taxon>Ascomycota</taxon>
        <taxon>Pezizomycotina</taxon>
        <taxon>Sordariomycetes</taxon>
        <taxon>Hypocreomycetidae</taxon>
        <taxon>Hypocreales</taxon>
        <taxon>Bionectriaceae</taxon>
        <taxon>Clonostachys</taxon>
    </lineage>
</organism>
<accession>A0A9N9Y5X6</accession>
<dbReference type="AlphaFoldDB" id="A0A9N9Y5X6"/>
<reference evidence="1" key="1">
    <citation type="submission" date="2021-10" db="EMBL/GenBank/DDBJ databases">
        <authorList>
            <person name="Piombo E."/>
        </authorList>
    </citation>
    <scope>NUCLEOTIDE SEQUENCE</scope>
</reference>
<protein>
    <submittedName>
        <fullName evidence="1">Uncharacterized protein</fullName>
    </submittedName>
</protein>
<comment type="caution">
    <text evidence="1">The sequence shown here is derived from an EMBL/GenBank/DDBJ whole genome shotgun (WGS) entry which is preliminary data.</text>
</comment>
<evidence type="ECO:0000313" key="1">
    <source>
        <dbReference type="EMBL" id="CAG9992206.1"/>
    </source>
</evidence>
<name>A0A9N9Y5X6_9HYPO</name>
<dbReference type="EMBL" id="CABFNO020001481">
    <property type="protein sequence ID" value="CAG9992206.1"/>
    <property type="molecule type" value="Genomic_DNA"/>
</dbReference>
<dbReference type="Proteomes" id="UP000754883">
    <property type="component" value="Unassembled WGS sequence"/>
</dbReference>
<sequence>MAQMDPSTGAFWLPRTTCTICGLVITTISNDDPLWLSKYRVLYDEEANEQQMSGNIKVSGIGGDRQDISRDRVYFPRDYTKTLEFSWGSDKEGVGKVDLGTRTAHIFHD</sequence>
<dbReference type="OrthoDB" id="5273847at2759"/>
<evidence type="ECO:0000313" key="2">
    <source>
        <dbReference type="Proteomes" id="UP000754883"/>
    </source>
</evidence>